<dbReference type="AlphaFoldDB" id="A0A1M6MJJ4"/>
<organism evidence="1 2">
    <name type="scientific">Bradyrhizobium lablabi</name>
    <dbReference type="NCBI Taxonomy" id="722472"/>
    <lineage>
        <taxon>Bacteria</taxon>
        <taxon>Pseudomonadati</taxon>
        <taxon>Pseudomonadota</taxon>
        <taxon>Alphaproteobacteria</taxon>
        <taxon>Hyphomicrobiales</taxon>
        <taxon>Nitrobacteraceae</taxon>
        <taxon>Bradyrhizobium</taxon>
    </lineage>
</organism>
<dbReference type="OrthoDB" id="532581at2"/>
<sequence>MTDPSTPPIDLQRYVAATAAAIGLSIAPEDMPAVVGVFANLARVAAPLMEFPLPPDAEPSPVFMAGGLRR</sequence>
<reference evidence="1 2" key="1">
    <citation type="submission" date="2016-11" db="EMBL/GenBank/DDBJ databases">
        <authorList>
            <person name="Jaros S."/>
            <person name="Januszkiewicz K."/>
            <person name="Wedrychowicz H."/>
        </authorList>
    </citation>
    <scope>NUCLEOTIDE SEQUENCE [LARGE SCALE GENOMIC DNA]</scope>
    <source>
        <strain evidence="1 2">GAS499</strain>
    </source>
</reference>
<proteinExistence type="predicted"/>
<dbReference type="RefSeq" id="WP_154071196.1">
    <property type="nucleotide sequence ID" value="NZ_LT670844.1"/>
</dbReference>
<dbReference type="Pfam" id="PF13318">
    <property type="entry name" value="AtzG-like"/>
    <property type="match status" value="1"/>
</dbReference>
<evidence type="ECO:0000313" key="1">
    <source>
        <dbReference type="EMBL" id="SHJ83453.1"/>
    </source>
</evidence>
<dbReference type="InterPro" id="IPR025148">
    <property type="entry name" value="AtzG-like"/>
</dbReference>
<accession>A0A1M6MJJ4</accession>
<gene>
    <name evidence="1" type="ORF">SAMN05444159_1634</name>
</gene>
<protein>
    <recommendedName>
        <fullName evidence="3">DUF4089 domain-containing protein</fullName>
    </recommendedName>
</protein>
<dbReference type="Proteomes" id="UP000189935">
    <property type="component" value="Chromosome I"/>
</dbReference>
<evidence type="ECO:0000313" key="2">
    <source>
        <dbReference type="Proteomes" id="UP000189935"/>
    </source>
</evidence>
<name>A0A1M6MJJ4_9BRAD</name>
<evidence type="ECO:0008006" key="3">
    <source>
        <dbReference type="Google" id="ProtNLM"/>
    </source>
</evidence>
<dbReference type="EMBL" id="LT670844">
    <property type="protein sequence ID" value="SHJ83453.1"/>
    <property type="molecule type" value="Genomic_DNA"/>
</dbReference>